<evidence type="ECO:0000313" key="1">
    <source>
        <dbReference type="EMBL" id="CDW84766.1"/>
    </source>
</evidence>
<dbReference type="EMBL" id="CCKQ01013134">
    <property type="protein sequence ID" value="CDW84766.1"/>
    <property type="molecule type" value="Genomic_DNA"/>
</dbReference>
<dbReference type="InParanoid" id="A0A078AS12"/>
<gene>
    <name evidence="1" type="primary">Contig15851.g16899</name>
    <name evidence="1" type="ORF">STYLEM_13834</name>
</gene>
<name>A0A078AS12_STYLE</name>
<accession>A0A078AS12</accession>
<sequence length="248" mass="28152">MSAYSSPQKLSMAPLQKAMTNPRPFKRFKDPMSANSGMNPHGGLIEFIKKDPTTNIDVHRDQRPSPPDISHMSTKWAVGTQKRTYSKVNEQGIIDRSSFEYKTFPRNPTDNISFDPPANDRPFQKVYDEMITKSKYNINVPSSKPWIPPTHEGKTINNRSSVPHNIISHEANSHSSVLVLGLLDKRVANMKKGIGQYTDLNRLTAVNSNVDHVNSYVDNPHIFKRKVGVFTHLYDAAHRFGEDKPFKH</sequence>
<dbReference type="Proteomes" id="UP000039865">
    <property type="component" value="Unassembled WGS sequence"/>
</dbReference>
<dbReference type="OrthoDB" id="310628at2759"/>
<protein>
    <submittedName>
        <fullName evidence="1">Uncharacterized protein</fullName>
    </submittedName>
</protein>
<dbReference type="AlphaFoldDB" id="A0A078AS12"/>
<reference evidence="1 2" key="1">
    <citation type="submission" date="2014-06" db="EMBL/GenBank/DDBJ databases">
        <authorList>
            <person name="Swart Estienne"/>
        </authorList>
    </citation>
    <scope>NUCLEOTIDE SEQUENCE [LARGE SCALE GENOMIC DNA]</scope>
    <source>
        <strain evidence="1 2">130c</strain>
    </source>
</reference>
<keyword evidence="2" id="KW-1185">Reference proteome</keyword>
<organism evidence="1 2">
    <name type="scientific">Stylonychia lemnae</name>
    <name type="common">Ciliate</name>
    <dbReference type="NCBI Taxonomy" id="5949"/>
    <lineage>
        <taxon>Eukaryota</taxon>
        <taxon>Sar</taxon>
        <taxon>Alveolata</taxon>
        <taxon>Ciliophora</taxon>
        <taxon>Intramacronucleata</taxon>
        <taxon>Spirotrichea</taxon>
        <taxon>Stichotrichia</taxon>
        <taxon>Sporadotrichida</taxon>
        <taxon>Oxytrichidae</taxon>
        <taxon>Stylonychinae</taxon>
        <taxon>Stylonychia</taxon>
    </lineage>
</organism>
<proteinExistence type="predicted"/>
<evidence type="ECO:0000313" key="2">
    <source>
        <dbReference type="Proteomes" id="UP000039865"/>
    </source>
</evidence>